<organism evidence="1 2">
    <name type="scientific">Paenibacillus wenxiniae</name>
    <dbReference type="NCBI Taxonomy" id="1636843"/>
    <lineage>
        <taxon>Bacteria</taxon>
        <taxon>Bacillati</taxon>
        <taxon>Bacillota</taxon>
        <taxon>Bacilli</taxon>
        <taxon>Bacillales</taxon>
        <taxon>Paenibacillaceae</taxon>
        <taxon>Paenibacillus</taxon>
    </lineage>
</organism>
<name>A0ABW4RJV2_9BACL</name>
<accession>A0ABW4RJV2</accession>
<reference evidence="2" key="1">
    <citation type="journal article" date="2019" name="Int. J. Syst. Evol. Microbiol.">
        <title>The Global Catalogue of Microorganisms (GCM) 10K type strain sequencing project: providing services to taxonomists for standard genome sequencing and annotation.</title>
        <authorList>
            <consortium name="The Broad Institute Genomics Platform"/>
            <consortium name="The Broad Institute Genome Sequencing Center for Infectious Disease"/>
            <person name="Wu L."/>
            <person name="Ma J."/>
        </authorList>
    </citation>
    <scope>NUCLEOTIDE SEQUENCE [LARGE SCALE GENOMIC DNA]</scope>
    <source>
        <strain evidence="2">CCUG 54950</strain>
    </source>
</reference>
<keyword evidence="2" id="KW-1185">Reference proteome</keyword>
<gene>
    <name evidence="1" type="ORF">ACFSC9_13435</name>
</gene>
<dbReference type="Proteomes" id="UP001597233">
    <property type="component" value="Unassembled WGS sequence"/>
</dbReference>
<evidence type="ECO:0000313" key="1">
    <source>
        <dbReference type="EMBL" id="MFD1886525.1"/>
    </source>
</evidence>
<evidence type="ECO:0000313" key="2">
    <source>
        <dbReference type="Proteomes" id="UP001597233"/>
    </source>
</evidence>
<dbReference type="RefSeq" id="WP_347325473.1">
    <property type="nucleotide sequence ID" value="NZ_JBCGUH010000006.1"/>
</dbReference>
<comment type="caution">
    <text evidence="1">The sequence shown here is derived from an EMBL/GenBank/DDBJ whole genome shotgun (WGS) entry which is preliminary data.</text>
</comment>
<protein>
    <submittedName>
        <fullName evidence="1">Uncharacterized protein</fullName>
    </submittedName>
</protein>
<proteinExistence type="predicted"/>
<sequence>MAAIVHVKPGKSIGEIHIGMSKNDAEKLLSNSQLSFQIEYEGDIVSFVEINAGAEIEFSCYYNNIDLFKTKASKLVDILDAISPYDREDSDGFTYRFPKLGLVLWRNLDFSEEDMEQPWFKEMPIENQEDTMRSLYFETVGVFIPE</sequence>
<dbReference type="EMBL" id="JBHUEH010000016">
    <property type="protein sequence ID" value="MFD1886525.1"/>
    <property type="molecule type" value="Genomic_DNA"/>
</dbReference>